<dbReference type="RefSeq" id="WP_263741794.1">
    <property type="nucleotide sequence ID" value="NZ_JAOWKZ010000005.1"/>
</dbReference>
<accession>A0ABT2ZTQ1</accession>
<evidence type="ECO:0000313" key="2">
    <source>
        <dbReference type="EMBL" id="MCV2874524.1"/>
    </source>
</evidence>
<keyword evidence="1" id="KW-0812">Transmembrane</keyword>
<proteinExistence type="predicted"/>
<sequence>MKTEANSEDRTTFHALLHGMVEPSLLSVGTSIAVLVVAFASYCLVFGSNFTASRFYRLQMADTQDVQTLVTHKVLSRANSGQPGIVILGTSVPVRCVESEELITRLVEEKTGTRLVAHDLATDAQSTWEMAAILDRLQPGPGSVIVIALTPGVLETAGYGPDGHLRELVKWPKLGFTSAAFDEEARRAGVDVPVRTGIHAIDNAGFILSRRKVMLKNLLWGGYDYADPLTAPWYDHVNRPEFWNEEIARIGKHAKAYVANSQSNYEVIRRFVERLRETRDIRVVIMEAPVNPGWFSVPAGAEFFGRYRDDLKRFADGLDANFISATDSAELTRSDFVDFEGHLGNAQARRRCSEVISLSVAQAIGVSQ</sequence>
<keyword evidence="1" id="KW-0472">Membrane</keyword>
<evidence type="ECO:0000256" key="1">
    <source>
        <dbReference type="SAM" id="Phobius"/>
    </source>
</evidence>
<name>A0ABT2ZTQ1_9RHOB</name>
<dbReference type="EMBL" id="JAOWKZ010000005">
    <property type="protein sequence ID" value="MCV2874524.1"/>
    <property type="molecule type" value="Genomic_DNA"/>
</dbReference>
<keyword evidence="1" id="KW-1133">Transmembrane helix</keyword>
<dbReference type="Proteomes" id="UP001652564">
    <property type="component" value="Unassembled WGS sequence"/>
</dbReference>
<protein>
    <recommendedName>
        <fullName evidence="4">SGNH/GDSL hydrolase family protein</fullName>
    </recommendedName>
</protein>
<comment type="caution">
    <text evidence="2">The sequence shown here is derived from an EMBL/GenBank/DDBJ whole genome shotgun (WGS) entry which is preliminary data.</text>
</comment>
<feature type="transmembrane region" description="Helical" evidence="1">
    <location>
        <begin position="25"/>
        <end position="47"/>
    </location>
</feature>
<keyword evidence="3" id="KW-1185">Reference proteome</keyword>
<evidence type="ECO:0000313" key="3">
    <source>
        <dbReference type="Proteomes" id="UP001652564"/>
    </source>
</evidence>
<gene>
    <name evidence="2" type="ORF">OEZ71_19670</name>
</gene>
<organism evidence="2 3">
    <name type="scientific">Albidovulum litorale</name>
    <dbReference type="NCBI Taxonomy" id="2984134"/>
    <lineage>
        <taxon>Bacteria</taxon>
        <taxon>Pseudomonadati</taxon>
        <taxon>Pseudomonadota</taxon>
        <taxon>Alphaproteobacteria</taxon>
        <taxon>Rhodobacterales</taxon>
        <taxon>Paracoccaceae</taxon>
        <taxon>Albidovulum</taxon>
    </lineage>
</organism>
<reference evidence="2 3" key="1">
    <citation type="submission" date="2022-10" db="EMBL/GenBank/DDBJ databases">
        <title>Defluviimonas sp. nov., isolated from ocean surface sediments.</title>
        <authorList>
            <person name="He W."/>
            <person name="Wang L."/>
            <person name="Zhang D.-F."/>
        </authorList>
    </citation>
    <scope>NUCLEOTIDE SEQUENCE [LARGE SCALE GENOMIC DNA]</scope>
    <source>
        <strain evidence="2 3">WL0050</strain>
    </source>
</reference>
<evidence type="ECO:0008006" key="4">
    <source>
        <dbReference type="Google" id="ProtNLM"/>
    </source>
</evidence>